<keyword evidence="3" id="KW-0520">NAD</keyword>
<reference evidence="6 7" key="1">
    <citation type="submission" date="2021-03" db="EMBL/GenBank/DDBJ databases">
        <title>Sneathiella sp. CAU 1612 isolated from Kang Won-do.</title>
        <authorList>
            <person name="Kim W."/>
        </authorList>
    </citation>
    <scope>NUCLEOTIDE SEQUENCE [LARGE SCALE GENOMIC DNA]</scope>
    <source>
        <strain evidence="6 7">CAU 1612</strain>
    </source>
</reference>
<gene>
    <name evidence="6" type="ORF">J0X12_10400</name>
</gene>
<dbReference type="Gene3D" id="1.20.1090.10">
    <property type="entry name" value="Dehydroquinate synthase-like - alpha domain"/>
    <property type="match status" value="1"/>
</dbReference>
<dbReference type="InterPro" id="IPR001670">
    <property type="entry name" value="ADH_Fe/GldA"/>
</dbReference>
<sequence>MNNFNYKALPWNIVFGVGSLQHLPSKLDDLGYNCALVLSTSQQADQGRMISELLDNRAAGLFSEAAMHVPMETVYKAEAEAKKVNADCTVSIGGGSTTGLSKALALRMGLPNIVIPTSYAGSEMTDIWGMTENGRKVTGRDDHVVPTLTIYDPELTLSMPAAFTGASGLNALAQAVVNVASADANPIVMMMALEAVRALSKGLQKLNNNPNDIEARSAALYGACLAGGSLGTGATSLHHRLCHTFGGTFNTPHAETHTILLPHCVAYNSAATKDGTRRLAEALDVENAGLGIFELAKTLGVVTALKDIGITESDLDRAAAIATEVPVKNPEPVSTKRVRKLLENAFYGLPPQPIS</sequence>
<name>A0ABS3F6M7_9PROT</name>
<keyword evidence="7" id="KW-1185">Reference proteome</keyword>
<comment type="caution">
    <text evidence="6">The sequence shown here is derived from an EMBL/GenBank/DDBJ whole genome shotgun (WGS) entry which is preliminary data.</text>
</comment>
<dbReference type="Gene3D" id="3.40.50.1970">
    <property type="match status" value="1"/>
</dbReference>
<dbReference type="Proteomes" id="UP000664761">
    <property type="component" value="Unassembled WGS sequence"/>
</dbReference>
<dbReference type="Pfam" id="PF00465">
    <property type="entry name" value="Fe-ADH"/>
    <property type="match status" value="1"/>
</dbReference>
<dbReference type="InterPro" id="IPR039697">
    <property type="entry name" value="Alcohol_dehydrogenase_Fe"/>
</dbReference>
<protein>
    <submittedName>
        <fullName evidence="6">Maleylacetate reductase</fullName>
    </submittedName>
</protein>
<evidence type="ECO:0000256" key="3">
    <source>
        <dbReference type="ARBA" id="ARBA00023027"/>
    </source>
</evidence>
<proteinExistence type="inferred from homology"/>
<dbReference type="PANTHER" id="PTHR11496:SF102">
    <property type="entry name" value="ALCOHOL DEHYDROGENASE 4"/>
    <property type="match status" value="1"/>
</dbReference>
<accession>A0ABS3F6M7</accession>
<feature type="domain" description="Alcohol dehydrogenase iron-type/glycerol dehydrogenase GldA" evidence="4">
    <location>
        <begin position="11"/>
        <end position="153"/>
    </location>
</feature>
<evidence type="ECO:0000259" key="5">
    <source>
        <dbReference type="Pfam" id="PF25137"/>
    </source>
</evidence>
<feature type="domain" description="Fe-containing alcohol dehydrogenase-like C-terminal" evidence="5">
    <location>
        <begin position="166"/>
        <end position="346"/>
    </location>
</feature>
<comment type="similarity">
    <text evidence="1">Belongs to the iron-containing alcohol dehydrogenase family.</text>
</comment>
<dbReference type="InterPro" id="IPR034786">
    <property type="entry name" value="MAR"/>
</dbReference>
<dbReference type="Pfam" id="PF25137">
    <property type="entry name" value="ADH_Fe_C"/>
    <property type="match status" value="1"/>
</dbReference>
<evidence type="ECO:0000313" key="7">
    <source>
        <dbReference type="Proteomes" id="UP000664761"/>
    </source>
</evidence>
<dbReference type="CDD" id="cd08177">
    <property type="entry name" value="MAR"/>
    <property type="match status" value="1"/>
</dbReference>
<evidence type="ECO:0000256" key="1">
    <source>
        <dbReference type="ARBA" id="ARBA00007358"/>
    </source>
</evidence>
<keyword evidence="2" id="KW-0560">Oxidoreductase</keyword>
<dbReference type="SUPFAM" id="SSF56796">
    <property type="entry name" value="Dehydroquinate synthase-like"/>
    <property type="match status" value="1"/>
</dbReference>
<dbReference type="EMBL" id="JAFLNC010000003">
    <property type="protein sequence ID" value="MBO0334029.1"/>
    <property type="molecule type" value="Genomic_DNA"/>
</dbReference>
<dbReference type="PANTHER" id="PTHR11496">
    <property type="entry name" value="ALCOHOL DEHYDROGENASE"/>
    <property type="match status" value="1"/>
</dbReference>
<dbReference type="InterPro" id="IPR056798">
    <property type="entry name" value="ADH_Fe_C"/>
</dbReference>
<evidence type="ECO:0000313" key="6">
    <source>
        <dbReference type="EMBL" id="MBO0334029.1"/>
    </source>
</evidence>
<dbReference type="RefSeq" id="WP_207045344.1">
    <property type="nucleotide sequence ID" value="NZ_JAFLNC010000003.1"/>
</dbReference>
<organism evidence="6 7">
    <name type="scientific">Sneathiella sedimenti</name>
    <dbReference type="NCBI Taxonomy" id="2816034"/>
    <lineage>
        <taxon>Bacteria</taxon>
        <taxon>Pseudomonadati</taxon>
        <taxon>Pseudomonadota</taxon>
        <taxon>Alphaproteobacteria</taxon>
        <taxon>Sneathiellales</taxon>
        <taxon>Sneathiellaceae</taxon>
        <taxon>Sneathiella</taxon>
    </lineage>
</organism>
<evidence type="ECO:0000259" key="4">
    <source>
        <dbReference type="Pfam" id="PF00465"/>
    </source>
</evidence>
<evidence type="ECO:0000256" key="2">
    <source>
        <dbReference type="ARBA" id="ARBA00023002"/>
    </source>
</evidence>